<evidence type="ECO:0000256" key="3">
    <source>
        <dbReference type="ARBA" id="ARBA00022692"/>
    </source>
</evidence>
<evidence type="ECO:0000259" key="8">
    <source>
        <dbReference type="Pfam" id="PF00892"/>
    </source>
</evidence>
<keyword evidence="5 7" id="KW-0472">Membrane</keyword>
<feature type="domain" description="EamA" evidence="8">
    <location>
        <begin position="178"/>
        <end position="310"/>
    </location>
</feature>
<reference evidence="9" key="1">
    <citation type="submission" date="2022-06" db="EMBL/GenBank/DDBJ databases">
        <title>Limimaricola sediminis sp. nov., isolated from an intertidal sediment.</title>
        <authorList>
            <person name="Shao X."/>
        </authorList>
    </citation>
    <scope>NUCLEOTIDE SEQUENCE</scope>
    <source>
        <strain evidence="9">ASW11-118</strain>
    </source>
</reference>
<keyword evidence="10" id="KW-1185">Reference proteome</keyword>
<name>A0A9X2FNR4_9RHOB</name>
<feature type="transmembrane region" description="Helical" evidence="7">
    <location>
        <begin position="175"/>
        <end position="195"/>
    </location>
</feature>
<feature type="transmembrane region" description="Helical" evidence="7">
    <location>
        <begin position="240"/>
        <end position="262"/>
    </location>
</feature>
<evidence type="ECO:0000256" key="7">
    <source>
        <dbReference type="SAM" id="Phobius"/>
    </source>
</evidence>
<dbReference type="InterPro" id="IPR051258">
    <property type="entry name" value="Diverse_Substrate_Transporter"/>
</dbReference>
<protein>
    <submittedName>
        <fullName evidence="9">DMT family transporter</fullName>
    </submittedName>
</protein>
<evidence type="ECO:0000313" key="9">
    <source>
        <dbReference type="EMBL" id="MCP1168242.1"/>
    </source>
</evidence>
<comment type="caution">
    <text evidence="9">The sequence shown here is derived from an EMBL/GenBank/DDBJ whole genome shotgun (WGS) entry which is preliminary data.</text>
</comment>
<dbReference type="GO" id="GO:0005886">
    <property type="term" value="C:plasma membrane"/>
    <property type="evidence" value="ECO:0007669"/>
    <property type="project" value="UniProtKB-SubCell"/>
</dbReference>
<feature type="transmembrane region" description="Helical" evidence="7">
    <location>
        <begin position="119"/>
        <end position="139"/>
    </location>
</feature>
<dbReference type="Proteomes" id="UP001139477">
    <property type="component" value="Unassembled WGS sequence"/>
</dbReference>
<evidence type="ECO:0000256" key="2">
    <source>
        <dbReference type="ARBA" id="ARBA00022475"/>
    </source>
</evidence>
<feature type="transmembrane region" description="Helical" evidence="7">
    <location>
        <begin position="59"/>
        <end position="81"/>
    </location>
</feature>
<evidence type="ECO:0000256" key="4">
    <source>
        <dbReference type="ARBA" id="ARBA00022989"/>
    </source>
</evidence>
<dbReference type="AlphaFoldDB" id="A0A9X2FNR4"/>
<feature type="transmembrane region" description="Helical" evidence="7">
    <location>
        <begin position="93"/>
        <end position="113"/>
    </location>
</feature>
<evidence type="ECO:0000256" key="1">
    <source>
        <dbReference type="ARBA" id="ARBA00004651"/>
    </source>
</evidence>
<keyword evidence="3 7" id="KW-0812">Transmembrane</keyword>
<feature type="transmembrane region" description="Helical" evidence="7">
    <location>
        <begin position="151"/>
        <end position="169"/>
    </location>
</feature>
<evidence type="ECO:0000256" key="5">
    <source>
        <dbReference type="ARBA" id="ARBA00023136"/>
    </source>
</evidence>
<proteinExistence type="predicted"/>
<feature type="transmembrane region" description="Helical" evidence="7">
    <location>
        <begin position="293"/>
        <end position="310"/>
    </location>
</feature>
<comment type="subcellular location">
    <subcellularLocation>
        <location evidence="1">Cell membrane</location>
        <topology evidence="1">Multi-pass membrane protein</topology>
    </subcellularLocation>
</comment>
<feature type="transmembrane region" description="Helical" evidence="7">
    <location>
        <begin position="32"/>
        <end position="53"/>
    </location>
</feature>
<dbReference type="EMBL" id="JAMYXC010000103">
    <property type="protein sequence ID" value="MCP1168242.1"/>
    <property type="molecule type" value="Genomic_DNA"/>
</dbReference>
<keyword evidence="4 7" id="KW-1133">Transmembrane helix</keyword>
<accession>A0A9X2FNR4</accession>
<feature type="transmembrane region" description="Helical" evidence="7">
    <location>
        <begin position="269"/>
        <end position="287"/>
    </location>
</feature>
<feature type="region of interest" description="Disordered" evidence="6">
    <location>
        <begin position="1"/>
        <end position="22"/>
    </location>
</feature>
<evidence type="ECO:0000313" key="10">
    <source>
        <dbReference type="Proteomes" id="UP001139477"/>
    </source>
</evidence>
<dbReference type="SUPFAM" id="SSF103481">
    <property type="entry name" value="Multidrug resistance efflux transporter EmrE"/>
    <property type="match status" value="2"/>
</dbReference>
<organism evidence="9 10">
    <name type="scientific">Limimaricola litoreus</name>
    <dbReference type="NCBI Taxonomy" id="2955316"/>
    <lineage>
        <taxon>Bacteria</taxon>
        <taxon>Pseudomonadati</taxon>
        <taxon>Pseudomonadota</taxon>
        <taxon>Alphaproteobacteria</taxon>
        <taxon>Rhodobacterales</taxon>
        <taxon>Paracoccaceae</taxon>
        <taxon>Limimaricola</taxon>
    </lineage>
</organism>
<dbReference type="PANTHER" id="PTHR42920:SF11">
    <property type="entry name" value="INNER MEMBRANE PROTEIN YTFF"/>
    <property type="match status" value="1"/>
</dbReference>
<dbReference type="RefSeq" id="WP_253331016.1">
    <property type="nucleotide sequence ID" value="NZ_JAMYXC010000103.1"/>
</dbReference>
<dbReference type="PANTHER" id="PTHR42920">
    <property type="entry name" value="OS03G0707200 PROTEIN-RELATED"/>
    <property type="match status" value="1"/>
</dbReference>
<dbReference type="InterPro" id="IPR037185">
    <property type="entry name" value="EmrE-like"/>
</dbReference>
<keyword evidence="2" id="KW-1003">Cell membrane</keyword>
<dbReference type="InterPro" id="IPR000620">
    <property type="entry name" value="EamA_dom"/>
</dbReference>
<feature type="transmembrane region" description="Helical" evidence="7">
    <location>
        <begin position="207"/>
        <end position="228"/>
    </location>
</feature>
<sequence>MSSTPITRTAAGTLPGTPSDSAPSSLPGAAAVLGYAAIAVAVTIWAGFALSIRGIGASVLAPADVALIRFGVPVLVLAPLLPSRIAALRRVRPFDAILIAAGAGLPFFFLASMGGALTSAAHVGALIAGTTPLSVALLLRVVERRRITPGLGRALALISGGVLLLVAGQGALDEAVLTGAGLLLCASLLWGAYTLGLRRAGLDPVGCTLLLGLPSLALLLVLIGAGAVETRIAQAPLFEILPFVAVQGFGVGVLASLAYAAAISCLGPARCAAIGSLAPALAALGAVPLLGEALTPIVVAGIALVTFGVFRATRH</sequence>
<gene>
    <name evidence="9" type="ORF">NHG85_06840</name>
</gene>
<dbReference type="Pfam" id="PF00892">
    <property type="entry name" value="EamA"/>
    <property type="match status" value="1"/>
</dbReference>
<evidence type="ECO:0000256" key="6">
    <source>
        <dbReference type="SAM" id="MobiDB-lite"/>
    </source>
</evidence>